<sequence length="97" mass="11540">MVKVVWRKKALAQLKQIFEYIREHSLESAKKVTNDILDTAENLPSNPKKFPADKYKLNNDGSFRAFELHNYRVAYQIASHEIRILRVRHVRMEPLEF</sequence>
<evidence type="ECO:0000256" key="2">
    <source>
        <dbReference type="ARBA" id="ARBA00022649"/>
    </source>
</evidence>
<evidence type="ECO:0000313" key="4">
    <source>
        <dbReference type="Proteomes" id="UP000629420"/>
    </source>
</evidence>
<dbReference type="SUPFAM" id="SSF143011">
    <property type="entry name" value="RelE-like"/>
    <property type="match status" value="1"/>
</dbReference>
<dbReference type="InterPro" id="IPR007712">
    <property type="entry name" value="RelE/ParE_toxin"/>
</dbReference>
<keyword evidence="2" id="KW-1277">Toxin-antitoxin system</keyword>
<comment type="similarity">
    <text evidence="1">Belongs to the RelE toxin family.</text>
</comment>
<keyword evidence="4" id="KW-1185">Reference proteome</keyword>
<dbReference type="Gene3D" id="3.30.2310.20">
    <property type="entry name" value="RelE-like"/>
    <property type="match status" value="1"/>
</dbReference>
<dbReference type="Proteomes" id="UP000629420">
    <property type="component" value="Chromosome"/>
</dbReference>
<protein>
    <submittedName>
        <fullName evidence="3">Type II toxin-antitoxin system RelE/ParE family toxin</fullName>
    </submittedName>
</protein>
<dbReference type="NCBIfam" id="TIGR02385">
    <property type="entry name" value="RelE_StbE"/>
    <property type="match status" value="1"/>
</dbReference>
<dbReference type="PANTHER" id="PTHR33755">
    <property type="entry name" value="TOXIN PARE1-RELATED"/>
    <property type="match status" value="1"/>
</dbReference>
<dbReference type="RefSeq" id="WP_202337111.1">
    <property type="nucleotide sequence ID" value="NZ_CP068439.1"/>
</dbReference>
<dbReference type="EMBL" id="CP068439">
    <property type="protein sequence ID" value="QQX77209.1"/>
    <property type="molecule type" value="Genomic_DNA"/>
</dbReference>
<evidence type="ECO:0000313" key="3">
    <source>
        <dbReference type="EMBL" id="QQX77209.1"/>
    </source>
</evidence>
<dbReference type="InterPro" id="IPR035093">
    <property type="entry name" value="RelE/ParE_toxin_dom_sf"/>
</dbReference>
<reference evidence="3 4" key="1">
    <citation type="submission" date="2021-01" db="EMBL/GenBank/DDBJ databases">
        <title>Aequorivita sp. strain KX20305, a bacterium isolated from the sediment collected at a cold seep field in South China Sea.</title>
        <authorList>
            <person name="Zhang H."/>
            <person name="Li C."/>
        </authorList>
    </citation>
    <scope>NUCLEOTIDE SEQUENCE [LARGE SCALE GENOMIC DNA]</scope>
    <source>
        <strain evidence="3 4">KX20305</strain>
    </source>
</reference>
<proteinExistence type="inferred from homology"/>
<dbReference type="InterPro" id="IPR051803">
    <property type="entry name" value="TA_system_RelE-like_toxin"/>
</dbReference>
<gene>
    <name evidence="3" type="ORF">JK629_02760</name>
</gene>
<evidence type="ECO:0000256" key="1">
    <source>
        <dbReference type="ARBA" id="ARBA00006226"/>
    </source>
</evidence>
<dbReference type="Pfam" id="PF05016">
    <property type="entry name" value="ParE_toxin"/>
    <property type="match status" value="1"/>
</dbReference>
<organism evidence="3 4">
    <name type="scientific">Aequorivita iocasae</name>
    <dbReference type="NCBI Taxonomy" id="2803865"/>
    <lineage>
        <taxon>Bacteria</taxon>
        <taxon>Pseudomonadati</taxon>
        <taxon>Bacteroidota</taxon>
        <taxon>Flavobacteriia</taxon>
        <taxon>Flavobacteriales</taxon>
        <taxon>Flavobacteriaceae</taxon>
        <taxon>Aequorivita</taxon>
    </lineage>
</organism>
<accession>A0ABX7DWS2</accession>
<name>A0ABX7DWS2_9FLAO</name>